<gene>
    <name evidence="2" type="ORF">BHM03_00009783</name>
</gene>
<evidence type="ECO:0000313" key="2">
    <source>
        <dbReference type="EMBL" id="RZR72029.1"/>
    </source>
</evidence>
<dbReference type="EMBL" id="KV875618">
    <property type="protein sequence ID" value="RZR72029.1"/>
    <property type="molecule type" value="Genomic_DNA"/>
</dbReference>
<feature type="region of interest" description="Disordered" evidence="1">
    <location>
        <begin position="1"/>
        <end position="20"/>
    </location>
</feature>
<dbReference type="AlphaFoldDB" id="A0A444EJU0"/>
<sequence>MLGQSQDRVSGQGSNDAAGARWEFAKGDQELVGSSLKDDQELTAVRRRMPRSSPGVHRRMLGSSRGVWKID</sequence>
<feature type="compositionally biased region" description="Polar residues" evidence="1">
    <location>
        <begin position="1"/>
        <end position="15"/>
    </location>
</feature>
<reference evidence="2" key="1">
    <citation type="journal article" date="2018" name="Data Brief">
        <title>Genome sequence data from 17 accessions of Ensete ventricosum, a staple food crop for millions in Ethiopia.</title>
        <authorList>
            <person name="Yemataw Z."/>
            <person name="Muzemil S."/>
            <person name="Ambachew D."/>
            <person name="Tripathi L."/>
            <person name="Tesfaye K."/>
            <person name="Chala A."/>
            <person name="Farbos A."/>
            <person name="O'Neill P."/>
            <person name="Moore K."/>
            <person name="Grant M."/>
            <person name="Studholme D.J."/>
        </authorList>
    </citation>
    <scope>NUCLEOTIDE SEQUENCE [LARGE SCALE GENOMIC DNA]</scope>
    <source>
        <tissue evidence="2">Leaf</tissue>
    </source>
</reference>
<feature type="compositionally biased region" description="Basic residues" evidence="1">
    <location>
        <begin position="45"/>
        <end position="60"/>
    </location>
</feature>
<organism evidence="2">
    <name type="scientific">Ensete ventricosum</name>
    <name type="common">Abyssinian banana</name>
    <name type="synonym">Musa ensete</name>
    <dbReference type="NCBI Taxonomy" id="4639"/>
    <lineage>
        <taxon>Eukaryota</taxon>
        <taxon>Viridiplantae</taxon>
        <taxon>Streptophyta</taxon>
        <taxon>Embryophyta</taxon>
        <taxon>Tracheophyta</taxon>
        <taxon>Spermatophyta</taxon>
        <taxon>Magnoliopsida</taxon>
        <taxon>Liliopsida</taxon>
        <taxon>Zingiberales</taxon>
        <taxon>Musaceae</taxon>
        <taxon>Ensete</taxon>
    </lineage>
</organism>
<name>A0A444EJU0_ENSVE</name>
<proteinExistence type="predicted"/>
<dbReference type="Proteomes" id="UP000290560">
    <property type="component" value="Unassembled WGS sequence"/>
</dbReference>
<feature type="region of interest" description="Disordered" evidence="1">
    <location>
        <begin position="33"/>
        <end position="71"/>
    </location>
</feature>
<accession>A0A444EJU0</accession>
<protein>
    <submittedName>
        <fullName evidence="2">Uncharacterized protein</fullName>
    </submittedName>
</protein>
<evidence type="ECO:0000256" key="1">
    <source>
        <dbReference type="SAM" id="MobiDB-lite"/>
    </source>
</evidence>